<comment type="similarity">
    <text evidence="1">Belongs to the glycosyltransferase 2 family.</text>
</comment>
<keyword evidence="4" id="KW-1133">Transmembrane helix</keyword>
<feature type="transmembrane region" description="Helical" evidence="4">
    <location>
        <begin position="12"/>
        <end position="30"/>
    </location>
</feature>
<keyword evidence="2" id="KW-0328">Glycosyltransferase</keyword>
<dbReference type="AlphaFoldDB" id="A0A2N7WKW9"/>
<dbReference type="InterPro" id="IPR029044">
    <property type="entry name" value="Nucleotide-diphossugar_trans"/>
</dbReference>
<reference evidence="6 9" key="2">
    <citation type="submission" date="2020-04" db="EMBL/GenBank/DDBJ databases">
        <authorList>
            <person name="De Canck E."/>
        </authorList>
    </citation>
    <scope>NUCLEOTIDE SEQUENCE [LARGE SCALE GENOMIC DNA]</scope>
    <source>
        <strain evidence="6 9">LMG 27174</strain>
    </source>
</reference>
<dbReference type="Proteomes" id="UP000494205">
    <property type="component" value="Unassembled WGS sequence"/>
</dbReference>
<dbReference type="EMBL" id="PNXY01000010">
    <property type="protein sequence ID" value="PMS30078.1"/>
    <property type="molecule type" value="Genomic_DNA"/>
</dbReference>
<dbReference type="InterPro" id="IPR001173">
    <property type="entry name" value="Glyco_trans_2-like"/>
</dbReference>
<dbReference type="EMBL" id="CADIJZ010000011">
    <property type="protein sequence ID" value="CAB3696593.1"/>
    <property type="molecule type" value="Genomic_DNA"/>
</dbReference>
<feature type="transmembrane region" description="Helical" evidence="4">
    <location>
        <begin position="402"/>
        <end position="422"/>
    </location>
</feature>
<protein>
    <submittedName>
        <fullName evidence="7">Glycosyl transferase family 2</fullName>
    </submittedName>
</protein>
<evidence type="ECO:0000256" key="2">
    <source>
        <dbReference type="ARBA" id="ARBA00022676"/>
    </source>
</evidence>
<dbReference type="PANTHER" id="PTHR43630:SF1">
    <property type="entry name" value="POLY-BETA-1,6-N-ACETYL-D-GLUCOSAMINE SYNTHASE"/>
    <property type="match status" value="1"/>
</dbReference>
<feature type="transmembrane region" description="Helical" evidence="4">
    <location>
        <begin position="328"/>
        <end position="352"/>
    </location>
</feature>
<dbReference type="SUPFAM" id="SSF53448">
    <property type="entry name" value="Nucleotide-diphospho-sugar transferases"/>
    <property type="match status" value="1"/>
</dbReference>
<evidence type="ECO:0000313" key="8">
    <source>
        <dbReference type="Proteomes" id="UP000235659"/>
    </source>
</evidence>
<dbReference type="Gene3D" id="3.90.550.10">
    <property type="entry name" value="Spore Coat Polysaccharide Biosynthesis Protein SpsA, Chain A"/>
    <property type="match status" value="1"/>
</dbReference>
<evidence type="ECO:0000256" key="4">
    <source>
        <dbReference type="SAM" id="Phobius"/>
    </source>
</evidence>
<dbReference type="Pfam" id="PF00535">
    <property type="entry name" value="Glycos_transf_2"/>
    <property type="match status" value="1"/>
</dbReference>
<dbReference type="GO" id="GO:0016757">
    <property type="term" value="F:glycosyltransferase activity"/>
    <property type="evidence" value="ECO:0007669"/>
    <property type="project" value="UniProtKB-KW"/>
</dbReference>
<keyword evidence="3 7" id="KW-0808">Transferase</keyword>
<sequence length="435" mass="48895">MSRWYLPVKLKFTIATTFAALWSALSFHLAQRWLGEMTVVFGAVWAYLILFGIAILPGGMNAFLMSSLLMDRRPRAHPAINPLPAISILVAAYNEEASIAQTIESIAKQAYGGPLQVIVVNDGSSDGTAAELDRLDHPWLEVIHLPQNVGKARALNEGLKQVRHTITVTVDGDSYLYRDALENLIRRYLSDPPNTAAVAGAVLVRNSRTNLVTRIQEWDYFHGIAAVKRLQSLYQGTLVAQGAFSAYDTGVLSKLGGWPVAVGEDIVLTWAILKAGYRVGYAENACLFTNAPATWRQFIRQRQRWSRGLMEAFKVHWHLLFRPRMITLFIWWNLLFPYMDLVYTLAFLPGLVLALFGIYWVAGPMTLLVLPMAMAVNGLMYRIQSGMFTEQDLKVRRNVLGFLLYSLFYGLVLQPACVVGYVQEFVTRGKRWGTK</sequence>
<dbReference type="PANTHER" id="PTHR43630">
    <property type="entry name" value="POLY-BETA-1,6-N-ACETYL-D-GLUCOSAMINE SYNTHASE"/>
    <property type="match status" value="1"/>
</dbReference>
<evidence type="ECO:0000259" key="5">
    <source>
        <dbReference type="Pfam" id="PF00535"/>
    </source>
</evidence>
<evidence type="ECO:0000256" key="3">
    <source>
        <dbReference type="ARBA" id="ARBA00022679"/>
    </source>
</evidence>
<gene>
    <name evidence="7" type="ORF">C0Z16_15695</name>
    <name evidence="6" type="ORF">LMG27174_03453</name>
</gene>
<organism evidence="6 9">
    <name type="scientific">Paraburkholderia rhynchosiae</name>
    <dbReference type="NCBI Taxonomy" id="487049"/>
    <lineage>
        <taxon>Bacteria</taxon>
        <taxon>Pseudomonadati</taxon>
        <taxon>Pseudomonadota</taxon>
        <taxon>Betaproteobacteria</taxon>
        <taxon>Burkholderiales</taxon>
        <taxon>Burkholderiaceae</taxon>
        <taxon>Paraburkholderia</taxon>
    </lineage>
</organism>
<feature type="transmembrane region" description="Helical" evidence="4">
    <location>
        <begin position="42"/>
        <end position="65"/>
    </location>
</feature>
<keyword evidence="8" id="KW-1185">Reference proteome</keyword>
<feature type="domain" description="Glycosyltransferase 2-like" evidence="5">
    <location>
        <begin position="87"/>
        <end position="255"/>
    </location>
</feature>
<evidence type="ECO:0000313" key="6">
    <source>
        <dbReference type="EMBL" id="CAB3696593.1"/>
    </source>
</evidence>
<evidence type="ECO:0000313" key="7">
    <source>
        <dbReference type="EMBL" id="PMS30078.1"/>
    </source>
</evidence>
<dbReference type="CDD" id="cd06423">
    <property type="entry name" value="CESA_like"/>
    <property type="match status" value="1"/>
</dbReference>
<feature type="transmembrane region" description="Helical" evidence="4">
    <location>
        <begin position="358"/>
        <end position="381"/>
    </location>
</feature>
<dbReference type="OrthoDB" id="9766299at2"/>
<reference evidence="7 8" key="1">
    <citation type="submission" date="2018-01" db="EMBL/GenBank/DDBJ databases">
        <title>Whole genome analyses suggest that Burkholderia sensu lato contains two further novel genera in the rhizoxinica-symbiotica group Mycetohabitans gen. nov., and Trinickia gen. nov.: implications for the evolution of diazotrophy and nodulation in the Burkholderiaceae.</title>
        <authorList>
            <person name="Estrada-de los Santos P."/>
            <person name="Palmer M."/>
            <person name="Chavez-Ramirez B."/>
            <person name="Beukes C."/>
            <person name="Steenkamp E.T."/>
            <person name="Hirsch A.M."/>
            <person name="Manyaka P."/>
            <person name="Maluk M."/>
            <person name="Lafos M."/>
            <person name="Crook M."/>
            <person name="Gross E."/>
            <person name="Simon M.F."/>
            <person name="Bueno dos Reis Junior F."/>
            <person name="Poole P.S."/>
            <person name="Venter S.N."/>
            <person name="James E.K."/>
        </authorList>
    </citation>
    <scope>NUCLEOTIDE SEQUENCE [LARGE SCALE GENOMIC DNA]</scope>
    <source>
        <strain evidence="7 8">WSM 3937</strain>
    </source>
</reference>
<dbReference type="Proteomes" id="UP000235659">
    <property type="component" value="Unassembled WGS sequence"/>
</dbReference>
<evidence type="ECO:0000313" key="9">
    <source>
        <dbReference type="Proteomes" id="UP000494205"/>
    </source>
</evidence>
<accession>A0A2N7WKW9</accession>
<proteinExistence type="inferred from homology"/>
<keyword evidence="4" id="KW-0812">Transmembrane</keyword>
<keyword evidence="4" id="KW-0472">Membrane</keyword>
<name>A0A2N7WKW9_9BURK</name>
<evidence type="ECO:0000256" key="1">
    <source>
        <dbReference type="ARBA" id="ARBA00006739"/>
    </source>
</evidence>